<gene>
    <name evidence="1" type="ORF">B0487_2085</name>
</gene>
<comment type="caution">
    <text evidence="1">The sequence shown here is derived from an EMBL/GenBank/DDBJ whole genome shotgun (WGS) entry which is preliminary data.</text>
</comment>
<dbReference type="Proteomes" id="UP000193377">
    <property type="component" value="Unassembled WGS sequence"/>
</dbReference>
<accession>A0A1X2YR08</accession>
<evidence type="ECO:0000313" key="2">
    <source>
        <dbReference type="Proteomes" id="UP000193377"/>
    </source>
</evidence>
<protein>
    <submittedName>
        <fullName evidence="1">Uncharacterized protein</fullName>
    </submittedName>
</protein>
<proteinExistence type="predicted"/>
<sequence length="122" mass="14170">MVYKNTPDNWATRRVLAISYSPDGRYKETLFEHEEDGNYYAGCGRFYASDIEDRTKFYPIPDDEKLSRWVLKDGTVITSSENSDILNPEAMRVMTFDGTRIVIPAEQLNYVQDMCEDTNAEY</sequence>
<evidence type="ECO:0000313" key="1">
    <source>
        <dbReference type="EMBL" id="OSG84598.1"/>
    </source>
</evidence>
<name>A0A1X2YR08_BIFAD</name>
<organism evidence="1 2">
    <name type="scientific">Bifidobacterium adolescentis</name>
    <dbReference type="NCBI Taxonomy" id="1680"/>
    <lineage>
        <taxon>Bacteria</taxon>
        <taxon>Bacillati</taxon>
        <taxon>Actinomycetota</taxon>
        <taxon>Actinomycetes</taxon>
        <taxon>Bifidobacteriales</taxon>
        <taxon>Bifidobacteriaceae</taxon>
        <taxon>Bifidobacterium</taxon>
    </lineage>
</organism>
<dbReference type="RefSeq" id="WP_085393523.1">
    <property type="nucleotide sequence ID" value="NZ_LNKD01000008.1"/>
</dbReference>
<reference evidence="1 2" key="1">
    <citation type="journal article" date="2016" name="Sci. Rep.">
        <title>Evaluation of genetic diversity among strains of the human gut commensal Bifidobacterium adolescentis.</title>
        <authorList>
            <person name="Duranti S."/>
            <person name="Milani C."/>
            <person name="Lugli G.A."/>
            <person name="Mancabelli L."/>
            <person name="Turroni F."/>
            <person name="Ferrario C."/>
            <person name="Mangifesta M."/>
            <person name="Viappiani A."/>
            <person name="Sanchez B."/>
            <person name="Margolles A."/>
            <person name="van Sinderen D."/>
            <person name="Ventura M."/>
        </authorList>
    </citation>
    <scope>NUCLEOTIDE SEQUENCE [LARGE SCALE GENOMIC DNA]</scope>
    <source>
        <strain evidence="1 2">487B</strain>
    </source>
</reference>
<dbReference type="EMBL" id="LNKD01000008">
    <property type="protein sequence ID" value="OSG84598.1"/>
    <property type="molecule type" value="Genomic_DNA"/>
</dbReference>
<dbReference type="AlphaFoldDB" id="A0A1X2YR08"/>